<evidence type="ECO:0000259" key="2">
    <source>
        <dbReference type="PROSITE" id="PS50943"/>
    </source>
</evidence>
<dbReference type="PANTHER" id="PTHR46797:SF1">
    <property type="entry name" value="METHYLPHOSPHONATE SYNTHASE"/>
    <property type="match status" value="1"/>
</dbReference>
<dbReference type="InterPro" id="IPR001387">
    <property type="entry name" value="Cro/C1-type_HTH"/>
</dbReference>
<proteinExistence type="predicted"/>
<dbReference type="InterPro" id="IPR010982">
    <property type="entry name" value="Lambda_DNA-bd_dom_sf"/>
</dbReference>
<dbReference type="RefSeq" id="WP_293696428.1">
    <property type="nucleotide sequence ID" value="NZ_CATXFH010000016.1"/>
</dbReference>
<evidence type="ECO:0000313" key="3">
    <source>
        <dbReference type="EMBL" id="OLA38913.1"/>
    </source>
</evidence>
<organism evidence="3 4">
    <name type="scientific">Phascolarctobacterium succinatutens</name>
    <dbReference type="NCBI Taxonomy" id="626940"/>
    <lineage>
        <taxon>Bacteria</taxon>
        <taxon>Bacillati</taxon>
        <taxon>Bacillota</taxon>
        <taxon>Negativicutes</taxon>
        <taxon>Acidaminococcales</taxon>
        <taxon>Acidaminococcaceae</taxon>
        <taxon>Phascolarctobacterium</taxon>
    </lineage>
</organism>
<dbReference type="GO" id="GO:0005829">
    <property type="term" value="C:cytosol"/>
    <property type="evidence" value="ECO:0007669"/>
    <property type="project" value="TreeGrafter"/>
</dbReference>
<dbReference type="SUPFAM" id="SSF47413">
    <property type="entry name" value="lambda repressor-like DNA-binding domains"/>
    <property type="match status" value="1"/>
</dbReference>
<dbReference type="InterPro" id="IPR050807">
    <property type="entry name" value="TransReg_Diox_bact_type"/>
</dbReference>
<dbReference type="STRING" id="626940.BHW43_02620"/>
<evidence type="ECO:0000313" key="4">
    <source>
        <dbReference type="Proteomes" id="UP000186777"/>
    </source>
</evidence>
<feature type="domain" description="HTH cro/C1-type" evidence="2">
    <location>
        <begin position="17"/>
        <end position="71"/>
    </location>
</feature>
<dbReference type="EMBL" id="MNTG01000005">
    <property type="protein sequence ID" value="OLA38913.1"/>
    <property type="molecule type" value="Genomic_DNA"/>
</dbReference>
<evidence type="ECO:0000256" key="1">
    <source>
        <dbReference type="ARBA" id="ARBA00023125"/>
    </source>
</evidence>
<comment type="caution">
    <text evidence="3">The sequence shown here is derived from an EMBL/GenBank/DDBJ whole genome shotgun (WGS) entry which is preliminary data.</text>
</comment>
<name>A0A1Q6R975_9FIRM</name>
<dbReference type="Pfam" id="PF01381">
    <property type="entry name" value="HTH_3"/>
    <property type="match status" value="1"/>
</dbReference>
<dbReference type="PANTHER" id="PTHR46797">
    <property type="entry name" value="HTH-TYPE TRANSCRIPTIONAL REGULATOR"/>
    <property type="match status" value="1"/>
</dbReference>
<sequence length="77" mass="8657">MVDNMAELVYRKMGAKIRYYRQVKGINQTDFAIKVSISSQYLSKIENGKRIPSLPVLLSIAEALEVEVAELLDGKNV</sequence>
<dbReference type="GO" id="GO:0003677">
    <property type="term" value="F:DNA binding"/>
    <property type="evidence" value="ECO:0007669"/>
    <property type="project" value="UniProtKB-KW"/>
</dbReference>
<dbReference type="SMART" id="SM00530">
    <property type="entry name" value="HTH_XRE"/>
    <property type="match status" value="1"/>
</dbReference>
<dbReference type="Gene3D" id="1.10.260.40">
    <property type="entry name" value="lambda repressor-like DNA-binding domains"/>
    <property type="match status" value="1"/>
</dbReference>
<dbReference type="PROSITE" id="PS50943">
    <property type="entry name" value="HTH_CROC1"/>
    <property type="match status" value="1"/>
</dbReference>
<keyword evidence="1" id="KW-0238">DNA-binding</keyword>
<dbReference type="AlphaFoldDB" id="A0A1Q6R975"/>
<dbReference type="GO" id="GO:0003700">
    <property type="term" value="F:DNA-binding transcription factor activity"/>
    <property type="evidence" value="ECO:0007669"/>
    <property type="project" value="TreeGrafter"/>
</dbReference>
<dbReference type="Proteomes" id="UP000186777">
    <property type="component" value="Unassembled WGS sequence"/>
</dbReference>
<accession>A0A1Q6R975</accession>
<gene>
    <name evidence="3" type="ORF">BHW43_02620</name>
</gene>
<reference evidence="3 4" key="1">
    <citation type="journal article" date="2016" name="Nat. Biotechnol.">
        <title>Measurement of bacterial replication rates in microbial communities.</title>
        <authorList>
            <person name="Brown C.T."/>
            <person name="Olm M.R."/>
            <person name="Thomas B.C."/>
            <person name="Banfield J.F."/>
        </authorList>
    </citation>
    <scope>NUCLEOTIDE SEQUENCE [LARGE SCALE GENOMIC DNA]</scope>
    <source>
        <strain evidence="3">46_33</strain>
    </source>
</reference>
<protein>
    <recommendedName>
        <fullName evidence="2">HTH cro/C1-type domain-containing protein</fullName>
    </recommendedName>
</protein>
<dbReference type="CDD" id="cd00093">
    <property type="entry name" value="HTH_XRE"/>
    <property type="match status" value="1"/>
</dbReference>